<evidence type="ECO:0000313" key="3">
    <source>
        <dbReference type="EMBL" id="GGK80248.1"/>
    </source>
</evidence>
<dbReference type="RefSeq" id="WP_029202657.1">
    <property type="nucleotide sequence ID" value="NZ_BMLB01000007.1"/>
</dbReference>
<feature type="transmembrane region" description="Helical" evidence="1">
    <location>
        <begin position="58"/>
        <end position="79"/>
    </location>
</feature>
<feature type="transmembrane region" description="Helical" evidence="1">
    <location>
        <begin position="259"/>
        <end position="280"/>
    </location>
</feature>
<feature type="transmembrane region" description="Helical" evidence="1">
    <location>
        <begin position="106"/>
        <end position="129"/>
    </location>
</feature>
<dbReference type="PANTHER" id="PTHR35342">
    <property type="entry name" value="TRICARBOXYLIC TRANSPORT PROTEIN"/>
    <property type="match status" value="1"/>
</dbReference>
<name>A0ABQ2FBN6_9MICO</name>
<proteinExistence type="predicted"/>
<evidence type="ECO:0000313" key="4">
    <source>
        <dbReference type="Proteomes" id="UP000662111"/>
    </source>
</evidence>
<feature type="transmembrane region" description="Helical" evidence="1">
    <location>
        <begin position="197"/>
        <end position="217"/>
    </location>
</feature>
<dbReference type="Proteomes" id="UP000662111">
    <property type="component" value="Unassembled WGS sequence"/>
</dbReference>
<feature type="domain" description="DUF112" evidence="2">
    <location>
        <begin position="17"/>
        <end position="440"/>
    </location>
</feature>
<feature type="transmembrane region" description="Helical" evidence="1">
    <location>
        <begin position="6"/>
        <end position="25"/>
    </location>
</feature>
<keyword evidence="1" id="KW-0472">Membrane</keyword>
<dbReference type="InterPro" id="IPR002823">
    <property type="entry name" value="DUF112_TM"/>
</dbReference>
<keyword evidence="1" id="KW-1133">Transmembrane helix</keyword>
<keyword evidence="1" id="KW-0812">Transmembrane</keyword>
<feature type="transmembrane region" description="Helical" evidence="1">
    <location>
        <begin position="390"/>
        <end position="409"/>
    </location>
</feature>
<sequence length="511" mass="52928">MNDALAGLVGLISPMTLLLVLVGTVSGMAIGAMPGLSATMGLALLVPFTFAMDPGPGLVLLGAFYMGAIYGGSFTAILVNAPGTPSSIATAFEGYRLTKQGRSEEAIVAATVGSVVGGLVGVLFLLFLAPPLATFSLRFGPQEYFWVAIFGLTIIVGMSTGSILKGLIGGALGILLGTVGIAPVGGDVRFTFGEPTLQGGVPLVPALIGLFTVPEVIKLVGRRSREYDVQKDSTPEGRTWWHMVVDLFRRPVNLVRSSVIGSLIGILPGAGGSVANLVAYNEAKRTSKERHLYGKGSAEGVVAAESANNATVGGGFIPTLTLGVPGTPPDAIVLGVLLLQGLRPGADLFTQSGDLVYTFAFALALSALMMAPVGLIGGRALQRGVVALPARYLAPAIAVMSIVGAYAIRSSVVDVVIMLVLGVLAYFLGRVGVGVAPIVLGLVLGPIAERGLVQGLLTSTELAMPWTSFFTRPLSIALILMTVAGFLWPLWQNRKKGEVDDMLTEAEKDRA</sequence>
<feature type="transmembrane region" description="Helical" evidence="1">
    <location>
        <begin position="415"/>
        <end position="448"/>
    </location>
</feature>
<organism evidence="3 4">
    <name type="scientific">Ornithinimicrobium pekingense</name>
    <dbReference type="NCBI Taxonomy" id="384677"/>
    <lineage>
        <taxon>Bacteria</taxon>
        <taxon>Bacillati</taxon>
        <taxon>Actinomycetota</taxon>
        <taxon>Actinomycetes</taxon>
        <taxon>Micrococcales</taxon>
        <taxon>Ornithinimicrobiaceae</taxon>
        <taxon>Ornithinimicrobium</taxon>
    </lineage>
</organism>
<gene>
    <name evidence="3" type="ORF">GCM10011509_30920</name>
</gene>
<feature type="transmembrane region" description="Helical" evidence="1">
    <location>
        <begin position="355"/>
        <end position="378"/>
    </location>
</feature>
<feature type="transmembrane region" description="Helical" evidence="1">
    <location>
        <begin position="144"/>
        <end position="160"/>
    </location>
</feature>
<feature type="transmembrane region" description="Helical" evidence="1">
    <location>
        <begin position="32"/>
        <end position="52"/>
    </location>
</feature>
<dbReference type="PANTHER" id="PTHR35342:SF5">
    <property type="entry name" value="TRICARBOXYLIC TRANSPORT PROTEIN"/>
    <property type="match status" value="1"/>
</dbReference>
<reference evidence="4" key="1">
    <citation type="journal article" date="2019" name="Int. J. Syst. Evol. Microbiol.">
        <title>The Global Catalogue of Microorganisms (GCM) 10K type strain sequencing project: providing services to taxonomists for standard genome sequencing and annotation.</title>
        <authorList>
            <consortium name="The Broad Institute Genomics Platform"/>
            <consortium name="The Broad Institute Genome Sequencing Center for Infectious Disease"/>
            <person name="Wu L."/>
            <person name="Ma J."/>
        </authorList>
    </citation>
    <scope>NUCLEOTIDE SEQUENCE [LARGE SCALE GENOMIC DNA]</scope>
    <source>
        <strain evidence="4">CGMCC 1.5362</strain>
    </source>
</reference>
<protein>
    <submittedName>
        <fullName evidence="3">C4-dicarboxylate ABC transporter permease</fullName>
    </submittedName>
</protein>
<keyword evidence="4" id="KW-1185">Reference proteome</keyword>
<dbReference type="Pfam" id="PF01970">
    <property type="entry name" value="TctA"/>
    <property type="match status" value="1"/>
</dbReference>
<feature type="transmembrane region" description="Helical" evidence="1">
    <location>
        <begin position="167"/>
        <end position="185"/>
    </location>
</feature>
<evidence type="ECO:0000256" key="1">
    <source>
        <dbReference type="SAM" id="Phobius"/>
    </source>
</evidence>
<accession>A0ABQ2FBN6</accession>
<comment type="caution">
    <text evidence="3">The sequence shown here is derived from an EMBL/GenBank/DDBJ whole genome shotgun (WGS) entry which is preliminary data.</text>
</comment>
<dbReference type="EMBL" id="BMLB01000007">
    <property type="protein sequence ID" value="GGK80248.1"/>
    <property type="molecule type" value="Genomic_DNA"/>
</dbReference>
<feature type="transmembrane region" description="Helical" evidence="1">
    <location>
        <begin position="469"/>
        <end position="491"/>
    </location>
</feature>
<evidence type="ECO:0000259" key="2">
    <source>
        <dbReference type="Pfam" id="PF01970"/>
    </source>
</evidence>